<dbReference type="GO" id="GO:0006281">
    <property type="term" value="P:DNA repair"/>
    <property type="evidence" value="ECO:0007669"/>
    <property type="project" value="TreeGrafter"/>
</dbReference>
<evidence type="ECO:0000256" key="1">
    <source>
        <dbReference type="ARBA" id="ARBA00008071"/>
    </source>
</evidence>
<evidence type="ECO:0000256" key="3">
    <source>
        <dbReference type="ARBA" id="ARBA00012726"/>
    </source>
</evidence>
<organism evidence="16 17">
    <name type="scientific">Candidatus Ignatzschineria merdigallinarum</name>
    <dbReference type="NCBI Taxonomy" id="2838621"/>
    <lineage>
        <taxon>Bacteria</taxon>
        <taxon>Pseudomonadati</taxon>
        <taxon>Pseudomonadota</taxon>
        <taxon>Gammaproteobacteria</taxon>
        <taxon>Cardiobacteriales</taxon>
        <taxon>Ignatzschineriaceae</taxon>
        <taxon>Ignatzschineria</taxon>
    </lineage>
</organism>
<reference evidence="16" key="1">
    <citation type="journal article" date="2021" name="PeerJ">
        <title>Extensive microbial diversity within the chicken gut microbiome revealed by metagenomics and culture.</title>
        <authorList>
            <person name="Gilroy R."/>
            <person name="Ravi A."/>
            <person name="Getino M."/>
            <person name="Pursley I."/>
            <person name="Horton D.L."/>
            <person name="Alikhan N.F."/>
            <person name="Baker D."/>
            <person name="Gharbi K."/>
            <person name="Hall N."/>
            <person name="Watson M."/>
            <person name="Adriaenssens E.M."/>
            <person name="Foster-Nyarko E."/>
            <person name="Jarju S."/>
            <person name="Secka A."/>
            <person name="Antonio M."/>
            <person name="Oren A."/>
            <person name="Chaudhuri R.R."/>
            <person name="La Ragione R."/>
            <person name="Hildebrand F."/>
            <person name="Pallen M.J."/>
        </authorList>
    </citation>
    <scope>NUCLEOTIDE SEQUENCE</scope>
    <source>
        <strain evidence="16">CHK160-9182</strain>
    </source>
</reference>
<comment type="caution">
    <text evidence="16">The sequence shown here is derived from an EMBL/GenBank/DDBJ whole genome shotgun (WGS) entry which is preliminary data.</text>
</comment>
<evidence type="ECO:0000256" key="7">
    <source>
        <dbReference type="ARBA" id="ARBA00022800"/>
    </source>
</evidence>
<feature type="active site" description="GMP-histidine intermediate" evidence="13">
    <location>
        <position position="338"/>
    </location>
</feature>
<dbReference type="GO" id="GO:0005525">
    <property type="term" value="F:GTP binding"/>
    <property type="evidence" value="ECO:0007669"/>
    <property type="project" value="UniProtKB-KW"/>
</dbReference>
<feature type="binding site" evidence="14">
    <location>
        <begin position="314"/>
        <end position="317"/>
    </location>
    <ligand>
        <name>GMP</name>
        <dbReference type="ChEBI" id="CHEBI:58115"/>
    </ligand>
</feature>
<dbReference type="PANTHER" id="PTHR43749">
    <property type="entry name" value="RNA-SPLICING LIGASE RTCB"/>
    <property type="match status" value="1"/>
</dbReference>
<comment type="subunit">
    <text evidence="2">Monomer.</text>
</comment>
<gene>
    <name evidence="16" type="ORF">H9889_05590</name>
</gene>
<feature type="binding site" evidence="14">
    <location>
        <begin position="338"/>
        <end position="341"/>
    </location>
    <ligand>
        <name>GMP</name>
        <dbReference type="ChEBI" id="CHEBI:58115"/>
    </ligand>
</feature>
<evidence type="ECO:0000256" key="8">
    <source>
        <dbReference type="ARBA" id="ARBA00023134"/>
    </source>
</evidence>
<dbReference type="GO" id="GO:0042245">
    <property type="term" value="P:RNA repair"/>
    <property type="evidence" value="ECO:0007669"/>
    <property type="project" value="UniProtKB-KW"/>
</dbReference>
<evidence type="ECO:0000256" key="6">
    <source>
        <dbReference type="ARBA" id="ARBA00022741"/>
    </source>
</evidence>
<feature type="binding site" evidence="15">
    <location>
        <position position="80"/>
    </location>
    <ligand>
        <name>Mn(2+)</name>
        <dbReference type="ChEBI" id="CHEBI:29035"/>
        <label>1</label>
    </ligand>
</feature>
<dbReference type="EC" id="6.5.1.8" evidence="3"/>
<feature type="binding site" evidence="14">
    <location>
        <position position="321"/>
    </location>
    <ligand>
        <name>GMP</name>
        <dbReference type="ChEBI" id="CHEBI:58115"/>
    </ligand>
</feature>
<comment type="cofactor">
    <cofactor evidence="15">
        <name>Mn(2+)</name>
        <dbReference type="ChEBI" id="CHEBI:29035"/>
    </cofactor>
    <text evidence="15">Binds 2 manganese ions per subunit.</text>
</comment>
<evidence type="ECO:0000256" key="5">
    <source>
        <dbReference type="ARBA" id="ARBA00022723"/>
    </source>
</evidence>
<dbReference type="Proteomes" id="UP000823934">
    <property type="component" value="Unassembled WGS sequence"/>
</dbReference>
<proteinExistence type="inferred from homology"/>
<dbReference type="FunFam" id="3.90.1860.10:FF:000002">
    <property type="entry name" value="RNA-splicing ligase RtcB"/>
    <property type="match status" value="1"/>
</dbReference>
<dbReference type="GO" id="GO:0030145">
    <property type="term" value="F:manganese ion binding"/>
    <property type="evidence" value="ECO:0007669"/>
    <property type="project" value="TreeGrafter"/>
</dbReference>
<dbReference type="Gene3D" id="3.90.1860.10">
    <property type="entry name" value="tRNA-splicing ligase RtcB"/>
    <property type="match status" value="1"/>
</dbReference>
<evidence type="ECO:0000256" key="9">
    <source>
        <dbReference type="ARBA" id="ARBA00023211"/>
    </source>
</evidence>
<dbReference type="InterPro" id="IPR052915">
    <property type="entry name" value="RtcB-like"/>
</dbReference>
<evidence type="ECO:0000313" key="16">
    <source>
        <dbReference type="EMBL" id="HIW06781.1"/>
    </source>
</evidence>
<evidence type="ECO:0000256" key="11">
    <source>
        <dbReference type="ARBA" id="ARBA00047746"/>
    </source>
</evidence>
<dbReference type="InterPro" id="IPR036025">
    <property type="entry name" value="RtcB-like_sf"/>
</dbReference>
<feature type="binding site" evidence="15">
    <location>
        <position position="190"/>
    </location>
    <ligand>
        <name>Mn(2+)</name>
        <dbReference type="ChEBI" id="CHEBI:29035"/>
        <label>2</label>
    </ligand>
</feature>
<reference evidence="16" key="2">
    <citation type="submission" date="2021-04" db="EMBL/GenBank/DDBJ databases">
        <authorList>
            <person name="Gilroy R."/>
        </authorList>
    </citation>
    <scope>NUCLEOTIDE SEQUENCE</scope>
    <source>
        <strain evidence="16">CHK160-9182</strain>
    </source>
</reference>
<dbReference type="InterPro" id="IPR001233">
    <property type="entry name" value="RtcB"/>
</dbReference>
<keyword evidence="9 15" id="KW-0464">Manganese</keyword>
<keyword evidence="5 15" id="KW-0479">Metal-binding</keyword>
<keyword evidence="4" id="KW-0436">Ligase</keyword>
<feature type="binding site" evidence="14">
    <location>
        <begin position="282"/>
        <end position="283"/>
    </location>
    <ligand>
        <name>GMP</name>
        <dbReference type="ChEBI" id="CHEBI:58115"/>
    </ligand>
</feature>
<evidence type="ECO:0000256" key="14">
    <source>
        <dbReference type="PIRSR" id="PIRSR601233-2"/>
    </source>
</evidence>
<dbReference type="EMBL" id="DXHP01000126">
    <property type="protein sequence ID" value="HIW06781.1"/>
    <property type="molecule type" value="Genomic_DNA"/>
</dbReference>
<evidence type="ECO:0000256" key="15">
    <source>
        <dbReference type="PIRSR" id="PIRSR601233-3"/>
    </source>
</evidence>
<feature type="binding site" evidence="15">
    <location>
        <position position="173"/>
    </location>
    <ligand>
        <name>Mn(2+)</name>
        <dbReference type="ChEBI" id="CHEBI:29035"/>
        <label>1</label>
    </ligand>
</feature>
<dbReference type="GO" id="GO:0170057">
    <property type="term" value="F:RNA ligase (GTP) activity"/>
    <property type="evidence" value="ECO:0007669"/>
    <property type="project" value="UniProtKB-EC"/>
</dbReference>
<dbReference type="AlphaFoldDB" id="A0A9D1TU27"/>
<dbReference type="PANTHER" id="PTHR43749:SF2">
    <property type="entry name" value="RNA-SPLICING LIGASE RTCB"/>
    <property type="match status" value="1"/>
</dbReference>
<dbReference type="SUPFAM" id="SSF103365">
    <property type="entry name" value="Hypothetical protein PH1602"/>
    <property type="match status" value="1"/>
</dbReference>
<protein>
    <recommendedName>
        <fullName evidence="10">3'-phosphate/5'-hydroxy nucleic acid ligase</fullName>
        <ecNumber evidence="3">6.5.1.8</ecNumber>
    </recommendedName>
    <alternativeName>
        <fullName evidence="10">3'-phosphate/5'-hydroxy nucleic acid ligase</fullName>
    </alternativeName>
</protein>
<accession>A0A9D1TU27</accession>
<dbReference type="Pfam" id="PF01139">
    <property type="entry name" value="RtcB"/>
    <property type="match status" value="1"/>
</dbReference>
<dbReference type="GO" id="GO:0006396">
    <property type="term" value="P:RNA processing"/>
    <property type="evidence" value="ECO:0007669"/>
    <property type="project" value="InterPro"/>
</dbReference>
<evidence type="ECO:0000256" key="4">
    <source>
        <dbReference type="ARBA" id="ARBA00022598"/>
    </source>
</evidence>
<evidence type="ECO:0000313" key="17">
    <source>
        <dbReference type="Proteomes" id="UP000823934"/>
    </source>
</evidence>
<evidence type="ECO:0000256" key="2">
    <source>
        <dbReference type="ARBA" id="ARBA00011245"/>
    </source>
</evidence>
<evidence type="ECO:0000256" key="13">
    <source>
        <dbReference type="PIRSR" id="PIRSR601233-1"/>
    </source>
</evidence>
<feature type="binding site" evidence="15">
    <location>
        <position position="282"/>
    </location>
    <ligand>
        <name>Mn(2+)</name>
        <dbReference type="ChEBI" id="CHEBI:29035"/>
        <label>2</label>
    </ligand>
</feature>
<comment type="catalytic activity">
    <reaction evidence="12">
        <text>a 3'-end 2',3'-cyclophospho-ribonucleotide-RNA + a 5'-end dephospho-ribonucleoside-RNA + GTP + H2O = a ribonucleotidyl-ribonucleotide-RNA + GMP + diphosphate + H(+)</text>
        <dbReference type="Rhea" id="RHEA:68080"/>
        <dbReference type="Rhea" id="RHEA-COMP:10464"/>
        <dbReference type="Rhea" id="RHEA-COMP:13936"/>
        <dbReference type="Rhea" id="RHEA-COMP:17355"/>
        <dbReference type="ChEBI" id="CHEBI:15377"/>
        <dbReference type="ChEBI" id="CHEBI:15378"/>
        <dbReference type="ChEBI" id="CHEBI:33019"/>
        <dbReference type="ChEBI" id="CHEBI:37565"/>
        <dbReference type="ChEBI" id="CHEBI:58115"/>
        <dbReference type="ChEBI" id="CHEBI:83064"/>
        <dbReference type="ChEBI" id="CHEBI:138284"/>
        <dbReference type="ChEBI" id="CHEBI:173118"/>
        <dbReference type="EC" id="6.5.1.8"/>
    </reaction>
</comment>
<feature type="binding site" evidence="14">
    <location>
        <position position="408"/>
    </location>
    <ligand>
        <name>GMP</name>
        <dbReference type="ChEBI" id="CHEBI:58115"/>
    </ligand>
</feature>
<keyword evidence="8 14" id="KW-0342">GTP-binding</keyword>
<evidence type="ECO:0000256" key="10">
    <source>
        <dbReference type="ARBA" id="ARBA00030221"/>
    </source>
</evidence>
<dbReference type="GO" id="GO:0003909">
    <property type="term" value="F:DNA ligase activity"/>
    <property type="evidence" value="ECO:0007669"/>
    <property type="project" value="TreeGrafter"/>
</dbReference>
<keyword evidence="6 14" id="KW-0547">Nucleotide-binding</keyword>
<comment type="catalytic activity">
    <reaction evidence="11">
        <text>a 3'-end 3'-phospho-ribonucleotide-RNA + a 5'-end dephospho-ribonucleoside-RNA + GTP = a ribonucleotidyl-ribonucleotide-RNA + GMP + diphosphate</text>
        <dbReference type="Rhea" id="RHEA:68076"/>
        <dbReference type="Rhea" id="RHEA-COMP:10463"/>
        <dbReference type="Rhea" id="RHEA-COMP:13936"/>
        <dbReference type="Rhea" id="RHEA-COMP:17355"/>
        <dbReference type="ChEBI" id="CHEBI:33019"/>
        <dbReference type="ChEBI" id="CHEBI:37565"/>
        <dbReference type="ChEBI" id="CHEBI:58115"/>
        <dbReference type="ChEBI" id="CHEBI:83062"/>
        <dbReference type="ChEBI" id="CHEBI:138284"/>
        <dbReference type="ChEBI" id="CHEBI:173118"/>
        <dbReference type="EC" id="6.5.1.8"/>
    </reaction>
</comment>
<name>A0A9D1TU27_9GAMM</name>
<comment type="similarity">
    <text evidence="1">Belongs to the RtcB family.</text>
</comment>
<sequence length="409" mass="45435">MNEKTSYLLAEVKNGVPIKMWTHNVPVDPSTRKQLEETAQLPIIFKHVAAMPDVHTGKGSTVGSVIPTKGAIIPATVGVDIGCGMIAVLTSLTADDLPDNLAPIRHAIEKAVPHGRTVGRGKRDIGSWENPPQIVDQYWAKLNPQFQKLVEKYPRFRNTNNHHHLGTLGTGNHFIEVCLDEHNQVWIMLHSGSRGIGNAIGTFFIEQAKKDMESHIANLPNKDLAYLKEGTEHFDDYVDAVEWAQEYAKLNREVMMQNTIKAIRSIIKKPFTTHEMAVNCHHNYVQKERHFGEEIFVTRKGAVSAKKGELGIIPGSMGAKSFIVRGLGNEESFHSCSHGAGRVMSRTEAKKTFTIKDQIQATKGVECRKDAAVIDEIPMAYKNIDDVMAAQKDLVEIVHTLKQVICVKG</sequence>
<keyword evidence="7" id="KW-0692">RNA repair</keyword>
<evidence type="ECO:0000256" key="12">
    <source>
        <dbReference type="ARBA" id="ARBA00049514"/>
    </source>
</evidence>
<feature type="binding site" evidence="14">
    <location>
        <begin position="172"/>
        <end position="176"/>
    </location>
    <ligand>
        <name>GMP</name>
        <dbReference type="ChEBI" id="CHEBI:58115"/>
    </ligand>
</feature>